<dbReference type="RefSeq" id="WP_167169779.1">
    <property type="nucleotide sequence ID" value="NZ_BAAAOO010000006.1"/>
</dbReference>
<evidence type="ECO:0000259" key="7">
    <source>
        <dbReference type="PROSITE" id="PS50850"/>
    </source>
</evidence>
<feature type="transmembrane region" description="Helical" evidence="6">
    <location>
        <begin position="188"/>
        <end position="208"/>
    </location>
</feature>
<proteinExistence type="predicted"/>
<dbReference type="PANTHER" id="PTHR23513">
    <property type="entry name" value="INTEGRAL MEMBRANE EFFLUX PROTEIN-RELATED"/>
    <property type="match status" value="1"/>
</dbReference>
<keyword evidence="2" id="KW-1003">Cell membrane</keyword>
<evidence type="ECO:0000313" key="8">
    <source>
        <dbReference type="EMBL" id="NIH58086.1"/>
    </source>
</evidence>
<dbReference type="InterPro" id="IPR036259">
    <property type="entry name" value="MFS_trans_sf"/>
</dbReference>
<feature type="transmembrane region" description="Helical" evidence="6">
    <location>
        <begin position="157"/>
        <end position="176"/>
    </location>
</feature>
<evidence type="ECO:0000256" key="6">
    <source>
        <dbReference type="SAM" id="Phobius"/>
    </source>
</evidence>
<organism evidence="8 9">
    <name type="scientific">Brooklawnia cerclae</name>
    <dbReference type="NCBI Taxonomy" id="349934"/>
    <lineage>
        <taxon>Bacteria</taxon>
        <taxon>Bacillati</taxon>
        <taxon>Actinomycetota</taxon>
        <taxon>Actinomycetes</taxon>
        <taxon>Propionibacteriales</taxon>
        <taxon>Propionibacteriaceae</taxon>
        <taxon>Brooklawnia</taxon>
    </lineage>
</organism>
<evidence type="ECO:0000256" key="5">
    <source>
        <dbReference type="ARBA" id="ARBA00023136"/>
    </source>
</evidence>
<dbReference type="EMBL" id="JAAMOZ010000002">
    <property type="protein sequence ID" value="NIH58086.1"/>
    <property type="molecule type" value="Genomic_DNA"/>
</dbReference>
<dbReference type="PROSITE" id="PS50850">
    <property type="entry name" value="MFS"/>
    <property type="match status" value="1"/>
</dbReference>
<dbReference type="CDD" id="cd06173">
    <property type="entry name" value="MFS_MefA_like"/>
    <property type="match status" value="1"/>
</dbReference>
<feature type="transmembrane region" description="Helical" evidence="6">
    <location>
        <begin position="84"/>
        <end position="103"/>
    </location>
</feature>
<feature type="transmembrane region" description="Helical" evidence="6">
    <location>
        <begin position="243"/>
        <end position="268"/>
    </location>
</feature>
<reference evidence="8 9" key="1">
    <citation type="submission" date="2020-02" db="EMBL/GenBank/DDBJ databases">
        <title>Sequencing the genomes of 1000 actinobacteria strains.</title>
        <authorList>
            <person name="Klenk H.-P."/>
        </authorList>
    </citation>
    <scope>NUCLEOTIDE SEQUENCE [LARGE SCALE GENOMIC DNA]</scope>
    <source>
        <strain evidence="8 9">DSM 19609</strain>
    </source>
</reference>
<gene>
    <name evidence="8" type="ORF">FB473_002778</name>
</gene>
<keyword evidence="5 6" id="KW-0472">Membrane</keyword>
<evidence type="ECO:0000313" key="9">
    <source>
        <dbReference type="Proteomes" id="UP000749311"/>
    </source>
</evidence>
<feature type="domain" description="Major facilitator superfamily (MFS) profile" evidence="7">
    <location>
        <begin position="244"/>
        <end position="446"/>
    </location>
</feature>
<keyword evidence="4 6" id="KW-1133">Transmembrane helix</keyword>
<evidence type="ECO:0000256" key="4">
    <source>
        <dbReference type="ARBA" id="ARBA00022989"/>
    </source>
</evidence>
<feature type="transmembrane region" description="Helical" evidence="6">
    <location>
        <begin position="115"/>
        <end position="136"/>
    </location>
</feature>
<keyword evidence="3 6" id="KW-0812">Transmembrane</keyword>
<accession>A0ABX0SMU1</accession>
<keyword evidence="9" id="KW-1185">Reference proteome</keyword>
<sequence>MNAVGRLMRLTRHPAFRRLVIVRLLSQGGDGVVQVGMATYIVFSPQSQPNAAAIAGVVALVMLPFSVVGPFVSPILDRFPRQRITIVCDIARAGLTLVMAFLVGTDRVAGGWQAWLYVLLLVTLSLNRLQLAALGAGMPYTVDSDEYLEAASVMPMIGPSAAIFGGLAAAAIRLGSGRVFESWQADGLVFLLAGIMFVCAVSLTTRFARMSLGPDRDAYHTSWGQALSGFSVAMRELTHHRPAFIGILAVHGVKIGYGILMTTAVIVYRHVFHSPDDSAGAMVGIGVWFLASGVGFAVSGLVATPLSARIGVRATTGWAFVAGTVVAALPIWHLGHVALVVIGLVTGLGAQTVKVCSDTVVQAHVPDWARGRVMVIYDILNNLGVVVGACLAALVLPDSGRPVAVFVWLTVLMAGFATAFWLSSRGDASAFDRGTVLLPDEPLDRL</sequence>
<protein>
    <submittedName>
        <fullName evidence="8">MFS family permease</fullName>
    </submittedName>
</protein>
<feature type="transmembrane region" description="Helical" evidence="6">
    <location>
        <begin position="280"/>
        <end position="306"/>
    </location>
</feature>
<dbReference type="InterPro" id="IPR011701">
    <property type="entry name" value="MFS"/>
</dbReference>
<comment type="caution">
    <text evidence="8">The sequence shown here is derived from an EMBL/GenBank/DDBJ whole genome shotgun (WGS) entry which is preliminary data.</text>
</comment>
<feature type="transmembrane region" description="Helical" evidence="6">
    <location>
        <begin position="49"/>
        <end position="72"/>
    </location>
</feature>
<evidence type="ECO:0000256" key="1">
    <source>
        <dbReference type="ARBA" id="ARBA00004651"/>
    </source>
</evidence>
<dbReference type="Pfam" id="PF07690">
    <property type="entry name" value="MFS_1"/>
    <property type="match status" value="1"/>
</dbReference>
<dbReference type="InterPro" id="IPR020846">
    <property type="entry name" value="MFS_dom"/>
</dbReference>
<evidence type="ECO:0000256" key="3">
    <source>
        <dbReference type="ARBA" id="ARBA00022692"/>
    </source>
</evidence>
<dbReference type="SUPFAM" id="SSF103473">
    <property type="entry name" value="MFS general substrate transporter"/>
    <property type="match status" value="1"/>
</dbReference>
<feature type="transmembrane region" description="Helical" evidence="6">
    <location>
        <begin position="318"/>
        <end position="345"/>
    </location>
</feature>
<dbReference type="Proteomes" id="UP000749311">
    <property type="component" value="Unassembled WGS sequence"/>
</dbReference>
<comment type="subcellular location">
    <subcellularLocation>
        <location evidence="1">Cell membrane</location>
        <topology evidence="1">Multi-pass membrane protein</topology>
    </subcellularLocation>
</comment>
<evidence type="ECO:0000256" key="2">
    <source>
        <dbReference type="ARBA" id="ARBA00022475"/>
    </source>
</evidence>
<dbReference type="Gene3D" id="1.20.1250.20">
    <property type="entry name" value="MFS general substrate transporter like domains"/>
    <property type="match status" value="1"/>
</dbReference>
<feature type="transmembrane region" description="Helical" evidence="6">
    <location>
        <begin position="375"/>
        <end position="396"/>
    </location>
</feature>
<feature type="transmembrane region" description="Helical" evidence="6">
    <location>
        <begin position="20"/>
        <end position="43"/>
    </location>
</feature>
<dbReference type="PANTHER" id="PTHR23513:SF17">
    <property type="entry name" value="MEMBRANE PROTEIN"/>
    <property type="match status" value="1"/>
</dbReference>
<feature type="transmembrane region" description="Helical" evidence="6">
    <location>
        <begin position="403"/>
        <end position="422"/>
    </location>
</feature>
<name>A0ABX0SMU1_9ACTN</name>